<dbReference type="AlphaFoldDB" id="A0AAV5A529"/>
<reference evidence="1" key="1">
    <citation type="submission" date="2021-10" db="EMBL/GenBank/DDBJ databases">
        <title>De novo Genome Assembly of Clathrus columnatus (Basidiomycota, Fungi) Using Illumina and Nanopore Sequence Data.</title>
        <authorList>
            <person name="Ogiso-Tanaka E."/>
            <person name="Itagaki H."/>
            <person name="Hosoya T."/>
            <person name="Hosaka K."/>
        </authorList>
    </citation>
    <scope>NUCLEOTIDE SEQUENCE</scope>
    <source>
        <strain evidence="1">MO-923</strain>
    </source>
</reference>
<proteinExistence type="predicted"/>
<organism evidence="1 2">
    <name type="scientific">Clathrus columnatus</name>
    <dbReference type="NCBI Taxonomy" id="1419009"/>
    <lineage>
        <taxon>Eukaryota</taxon>
        <taxon>Fungi</taxon>
        <taxon>Dikarya</taxon>
        <taxon>Basidiomycota</taxon>
        <taxon>Agaricomycotina</taxon>
        <taxon>Agaricomycetes</taxon>
        <taxon>Phallomycetidae</taxon>
        <taxon>Phallales</taxon>
        <taxon>Clathraceae</taxon>
        <taxon>Clathrus</taxon>
    </lineage>
</organism>
<protein>
    <submittedName>
        <fullName evidence="1">Uncharacterized protein</fullName>
    </submittedName>
</protein>
<dbReference type="Proteomes" id="UP001050691">
    <property type="component" value="Unassembled WGS sequence"/>
</dbReference>
<dbReference type="EMBL" id="BPWL01000004">
    <property type="protein sequence ID" value="GJJ09719.1"/>
    <property type="molecule type" value="Genomic_DNA"/>
</dbReference>
<comment type="caution">
    <text evidence="1">The sequence shown here is derived from an EMBL/GenBank/DDBJ whole genome shotgun (WGS) entry which is preliminary data.</text>
</comment>
<name>A0AAV5A529_9AGAM</name>
<gene>
    <name evidence="1" type="ORF">Clacol_003943</name>
</gene>
<evidence type="ECO:0000313" key="1">
    <source>
        <dbReference type="EMBL" id="GJJ09719.1"/>
    </source>
</evidence>
<sequence length="134" mass="15039">MINLKVLKFKIDDPGEKTIYAISRALGKVGCQLEELEASFEITPDIEYYIKKNSRHPKLITLSTQNMIIPGWTIELDDFLSNSTSLKLGFPSTVNPDIDLGRVIASHMTAHLTHLDMSDLLLSILKNTKPPYPV</sequence>
<accession>A0AAV5A529</accession>
<evidence type="ECO:0000313" key="2">
    <source>
        <dbReference type="Proteomes" id="UP001050691"/>
    </source>
</evidence>
<keyword evidence="2" id="KW-1185">Reference proteome</keyword>